<dbReference type="Proteomes" id="UP001303946">
    <property type="component" value="Chromosome"/>
</dbReference>
<evidence type="ECO:0000256" key="1">
    <source>
        <dbReference type="SAM" id="SignalP"/>
    </source>
</evidence>
<proteinExistence type="predicted"/>
<protein>
    <recommendedName>
        <fullName evidence="4">Phosphate ABC transporter substrate-binding protein</fullName>
    </recommendedName>
</protein>
<dbReference type="SUPFAM" id="SSF53850">
    <property type="entry name" value="Periplasmic binding protein-like II"/>
    <property type="match status" value="1"/>
</dbReference>
<sequence length="135" mass="13843">MKRSKTFVVAAIAVVGFIGSAGAADLVVIGHPSAAAMSKDQVADTFLGKNPSASVVDLPESSPIRADFYKQATGRDAAQVKATWSRLVFSGKVQPPKEAADAAAVKKAVAADPKAVGYIEKSALDGTVKVVSTLN</sequence>
<evidence type="ECO:0000313" key="2">
    <source>
        <dbReference type="EMBL" id="WOB08000.1"/>
    </source>
</evidence>
<dbReference type="RefSeq" id="WP_316700655.1">
    <property type="nucleotide sequence ID" value="NZ_CP136336.1"/>
</dbReference>
<evidence type="ECO:0000313" key="3">
    <source>
        <dbReference type="Proteomes" id="UP001303946"/>
    </source>
</evidence>
<dbReference type="Gene3D" id="3.40.190.10">
    <property type="entry name" value="Periplasmic binding protein-like II"/>
    <property type="match status" value="1"/>
</dbReference>
<organism evidence="2 3">
    <name type="scientific">Piscinibacter gummiphilus</name>
    <dbReference type="NCBI Taxonomy" id="946333"/>
    <lineage>
        <taxon>Bacteria</taxon>
        <taxon>Pseudomonadati</taxon>
        <taxon>Pseudomonadota</taxon>
        <taxon>Betaproteobacteria</taxon>
        <taxon>Burkholderiales</taxon>
        <taxon>Sphaerotilaceae</taxon>
        <taxon>Piscinibacter</taxon>
    </lineage>
</organism>
<name>A0ABZ0CSN5_9BURK</name>
<dbReference type="EMBL" id="CP136336">
    <property type="protein sequence ID" value="WOB08000.1"/>
    <property type="molecule type" value="Genomic_DNA"/>
</dbReference>
<reference evidence="2 3" key="1">
    <citation type="submission" date="2023-10" db="EMBL/GenBank/DDBJ databases">
        <title>Bacteria for the degradation of biodegradable plastic PBAT(Polybutylene adipate terephthalate).</title>
        <authorList>
            <person name="Weon H.-Y."/>
            <person name="Yeon J."/>
        </authorList>
    </citation>
    <scope>NUCLEOTIDE SEQUENCE [LARGE SCALE GENOMIC DNA]</scope>
    <source>
        <strain evidence="2 3">SBD 7-3</strain>
    </source>
</reference>
<feature type="signal peptide" evidence="1">
    <location>
        <begin position="1"/>
        <end position="23"/>
    </location>
</feature>
<accession>A0ABZ0CSN5</accession>
<gene>
    <name evidence="2" type="ORF">RXV79_24245</name>
</gene>
<keyword evidence="3" id="KW-1185">Reference proteome</keyword>
<feature type="chain" id="PRO_5045780756" description="Phosphate ABC transporter substrate-binding protein" evidence="1">
    <location>
        <begin position="24"/>
        <end position="135"/>
    </location>
</feature>
<evidence type="ECO:0008006" key="4">
    <source>
        <dbReference type="Google" id="ProtNLM"/>
    </source>
</evidence>
<keyword evidence="1" id="KW-0732">Signal</keyword>